<feature type="transmembrane region" description="Helical" evidence="16">
    <location>
        <begin position="426"/>
        <end position="450"/>
    </location>
</feature>
<comment type="similarity">
    <text evidence="4">Belongs to the CD36 family.</text>
</comment>
<dbReference type="InterPro" id="IPR017864">
    <property type="entry name" value="Arrestin_CS"/>
</dbReference>
<dbReference type="AlphaFoldDB" id="A0A182PVX8"/>
<dbReference type="GO" id="GO:0005886">
    <property type="term" value="C:plasma membrane"/>
    <property type="evidence" value="ECO:0007669"/>
    <property type="project" value="UniProtKB-SubCell"/>
</dbReference>
<evidence type="ECO:0000256" key="10">
    <source>
        <dbReference type="ARBA" id="ARBA00023180"/>
    </source>
</evidence>
<protein>
    <recommendedName>
        <fullName evidence="12">Phosrestin-2</fullName>
    </recommendedName>
    <alternativeName>
        <fullName evidence="14">Arrestin-1</fullName>
    </alternativeName>
    <alternativeName>
        <fullName evidence="15">Arrestin-A</fullName>
    </alternativeName>
    <alternativeName>
        <fullName evidence="13">Phosrestin II</fullName>
    </alternativeName>
</protein>
<comment type="function">
    <text evidence="1">Plays an olfactory role that is not restricted to pheromone sensitivity.</text>
</comment>
<dbReference type="PANTHER" id="PTHR11792:SF16">
    <property type="entry name" value="PHOSRESTIN-2"/>
    <property type="match status" value="1"/>
</dbReference>
<evidence type="ECO:0000256" key="3">
    <source>
        <dbReference type="ARBA" id="ARBA00005298"/>
    </source>
</evidence>
<keyword evidence="6" id="KW-0716">Sensory transduction</keyword>
<name>A0A182PVX8_9DIPT</name>
<dbReference type="InterPro" id="IPR014753">
    <property type="entry name" value="Arrestin_N"/>
</dbReference>
<dbReference type="InterPro" id="IPR014752">
    <property type="entry name" value="Arrestin-like_C"/>
</dbReference>
<evidence type="ECO:0000256" key="6">
    <source>
        <dbReference type="ARBA" id="ARBA00022606"/>
    </source>
</evidence>
<dbReference type="VEuPathDB" id="VectorBase:AEPI011115"/>
<dbReference type="InterPro" id="IPR014756">
    <property type="entry name" value="Ig_E-set"/>
</dbReference>
<organism evidence="18 19">
    <name type="scientific">Anopheles epiroticus</name>
    <dbReference type="NCBI Taxonomy" id="199890"/>
    <lineage>
        <taxon>Eukaryota</taxon>
        <taxon>Metazoa</taxon>
        <taxon>Ecdysozoa</taxon>
        <taxon>Arthropoda</taxon>
        <taxon>Hexapoda</taxon>
        <taxon>Insecta</taxon>
        <taxon>Pterygota</taxon>
        <taxon>Neoptera</taxon>
        <taxon>Endopterygota</taxon>
        <taxon>Diptera</taxon>
        <taxon>Nematocera</taxon>
        <taxon>Culicoidea</taxon>
        <taxon>Culicidae</taxon>
        <taxon>Anophelinae</taxon>
        <taxon>Anopheles</taxon>
    </lineage>
</organism>
<evidence type="ECO:0000313" key="18">
    <source>
        <dbReference type="EnsemblMetazoa" id="AEPI011115-PA"/>
    </source>
</evidence>
<keyword evidence="10" id="KW-0325">Glycoprotein</keyword>
<keyword evidence="8 16" id="KW-1133">Transmembrane helix</keyword>
<evidence type="ECO:0000256" key="16">
    <source>
        <dbReference type="SAM" id="Phobius"/>
    </source>
</evidence>
<dbReference type="STRING" id="199890.A0A182PVX8"/>
<dbReference type="Pfam" id="PF00339">
    <property type="entry name" value="Arrestin_N"/>
    <property type="match status" value="1"/>
</dbReference>
<dbReference type="Gene3D" id="2.60.40.840">
    <property type="match status" value="1"/>
</dbReference>
<evidence type="ECO:0000256" key="5">
    <source>
        <dbReference type="ARBA" id="ARBA00022475"/>
    </source>
</evidence>
<accession>A0A182PVX8</accession>
<dbReference type="InterPro" id="IPR011022">
    <property type="entry name" value="Arrestin_C-like"/>
</dbReference>
<evidence type="ECO:0000256" key="2">
    <source>
        <dbReference type="ARBA" id="ARBA00004236"/>
    </source>
</evidence>
<dbReference type="FunFam" id="2.60.40.840:FF:000002">
    <property type="entry name" value="Arrestin 3"/>
    <property type="match status" value="1"/>
</dbReference>
<evidence type="ECO:0000256" key="15">
    <source>
        <dbReference type="ARBA" id="ARBA00080330"/>
    </source>
</evidence>
<evidence type="ECO:0000256" key="7">
    <source>
        <dbReference type="ARBA" id="ARBA00022692"/>
    </source>
</evidence>
<dbReference type="SMART" id="SM01017">
    <property type="entry name" value="Arrestin_C"/>
    <property type="match status" value="1"/>
</dbReference>
<keyword evidence="19" id="KW-1185">Reference proteome</keyword>
<dbReference type="InterPro" id="IPR000698">
    <property type="entry name" value="Arrestin"/>
</dbReference>
<dbReference type="Gene3D" id="2.60.40.640">
    <property type="match status" value="1"/>
</dbReference>
<dbReference type="Pfam" id="PF01130">
    <property type="entry name" value="CD36"/>
    <property type="match status" value="1"/>
</dbReference>
<evidence type="ECO:0000256" key="1">
    <source>
        <dbReference type="ARBA" id="ARBA00003156"/>
    </source>
</evidence>
<keyword evidence="7 16" id="KW-0812">Transmembrane</keyword>
<dbReference type="PANTHER" id="PTHR11792">
    <property type="entry name" value="ARRESTIN"/>
    <property type="match status" value="1"/>
</dbReference>
<evidence type="ECO:0000256" key="13">
    <source>
        <dbReference type="ARBA" id="ARBA00077742"/>
    </source>
</evidence>
<dbReference type="Proteomes" id="UP000075885">
    <property type="component" value="Unassembled WGS sequence"/>
</dbReference>
<evidence type="ECO:0000256" key="4">
    <source>
        <dbReference type="ARBA" id="ARBA00010532"/>
    </source>
</evidence>
<evidence type="ECO:0000256" key="11">
    <source>
        <dbReference type="ARBA" id="ARBA00023305"/>
    </source>
</evidence>
<dbReference type="EnsemblMetazoa" id="AEPI011115-RA">
    <property type="protein sequence ID" value="AEPI011115-PA"/>
    <property type="gene ID" value="AEPI011115"/>
</dbReference>
<evidence type="ECO:0000256" key="9">
    <source>
        <dbReference type="ARBA" id="ARBA00023136"/>
    </source>
</evidence>
<dbReference type="GO" id="GO:0007165">
    <property type="term" value="P:signal transduction"/>
    <property type="evidence" value="ECO:0007669"/>
    <property type="project" value="InterPro"/>
</dbReference>
<sequence length="846" mass="95019">MCSPCTDFQKKFISLGCSAFLVLLAIMLGVLWPTPIPMYLEVYFFNWTNPDELKTNRSAKPHFVEMGPYTFSEVHERVNLVWNDNYTVTYEQRRTWHFVPELSKGTLNDEVTNLNVITLNAAHFLRNSNSLLKLLINMFLKMEGSLLWRNKPVGELLFQGVKDPLLDLLKTINSSELNIPFDKFGWFVGRNLSDTFDGTFTMKTGADGLEGMGFLTQWNGSPHTGMYRGKCGEVYGTSGELWPATSTVPPNITLFPSDVCRSITLQGTEQVSLYNIQGMKYVGDDRVFDNGVKYPEASCWCNANPAHCPDLKPGVFNASACKYGSPTFVSFPHFYLADESYQTAVTGLHPNKTEHEFYMAIEPSTGIPLDVRAQLQINEHLQPIEGFSFYEHVPDAMIPMIWFRQRATLTQELAEQAKLALALPSLGIYIAVFFGSIGVILVFVFLLCSIKKWSQNAEPKYIKMVYNFKVFKKCAPNGKVTLYMGKRDFVDHVSGVEPIDGIVVLDDEYVRENRKVFGQIVCSFRYGREEDEVMGLNFQKELCLASEQIYPRPEKSDKEQTKLQERLLKKLGSNAIPFTFNISPNAPSSVTLQQGEDDNGDPCGVSYYVKIFAGDSETDRTHRRSTVTLGIRKIQFAPTKQGQQPCTVVRKDFMLSPGELELEVTLDKQLYLHGERIGVNICIRNNSNKMVKKIKAMVQQGVDVVLFQNGSYRNTVASLETSEGCPIQPGSSLQKVMYLTPLLSSNKQRRGVALDGQIKRQDQCLASTTLLAQPDQRDAFGIIISYAVKVKLFLGALGGELSAELPFVLMHPKPGTKAKVIHADSQADVETFRQDTVDQQASVDFD</sequence>
<dbReference type="GO" id="GO:0007601">
    <property type="term" value="P:visual perception"/>
    <property type="evidence" value="ECO:0007669"/>
    <property type="project" value="UniProtKB-KW"/>
</dbReference>
<evidence type="ECO:0000256" key="8">
    <source>
        <dbReference type="ARBA" id="ARBA00022989"/>
    </source>
</evidence>
<dbReference type="GO" id="GO:0045494">
    <property type="term" value="P:photoreceptor cell maintenance"/>
    <property type="evidence" value="ECO:0007669"/>
    <property type="project" value="UniProtKB-ARBA"/>
</dbReference>
<reference evidence="18" key="2">
    <citation type="submission" date="2020-05" db="UniProtKB">
        <authorList>
            <consortium name="EnsemblMetazoa"/>
        </authorList>
    </citation>
    <scope>IDENTIFICATION</scope>
    <source>
        <strain evidence="18">Epiroticus2</strain>
    </source>
</reference>
<proteinExistence type="inferred from homology"/>
<keyword evidence="5" id="KW-1003">Cell membrane</keyword>
<feature type="transmembrane region" description="Helical" evidence="16">
    <location>
        <begin position="12"/>
        <end position="32"/>
    </location>
</feature>
<dbReference type="GO" id="GO:0016028">
    <property type="term" value="C:rhabdomere"/>
    <property type="evidence" value="ECO:0007669"/>
    <property type="project" value="UniProtKB-ARBA"/>
</dbReference>
<evidence type="ECO:0000256" key="12">
    <source>
        <dbReference type="ARBA" id="ARBA00074707"/>
    </source>
</evidence>
<dbReference type="Pfam" id="PF02752">
    <property type="entry name" value="Arrestin_C"/>
    <property type="match status" value="1"/>
</dbReference>
<dbReference type="InterPro" id="IPR011021">
    <property type="entry name" value="Arrestin-like_N"/>
</dbReference>
<feature type="domain" description="Arrestin C-terminal-like" evidence="17">
    <location>
        <begin position="656"/>
        <end position="814"/>
    </location>
</feature>
<keyword evidence="9 16" id="KW-0472">Membrane</keyword>
<dbReference type="GO" id="GO:0001664">
    <property type="term" value="F:G protein-coupled receptor binding"/>
    <property type="evidence" value="ECO:0007669"/>
    <property type="project" value="TreeGrafter"/>
</dbReference>
<dbReference type="GO" id="GO:0007608">
    <property type="term" value="P:sensory perception of smell"/>
    <property type="evidence" value="ECO:0007669"/>
    <property type="project" value="UniProtKB-ARBA"/>
</dbReference>
<dbReference type="GO" id="GO:0002031">
    <property type="term" value="P:G protein-coupled receptor internalization"/>
    <property type="evidence" value="ECO:0007669"/>
    <property type="project" value="TreeGrafter"/>
</dbReference>
<dbReference type="FunFam" id="2.60.40.640:FF:000022">
    <property type="entry name" value="Arrestin 1"/>
    <property type="match status" value="1"/>
</dbReference>
<dbReference type="SUPFAM" id="SSF81296">
    <property type="entry name" value="E set domains"/>
    <property type="match status" value="2"/>
</dbReference>
<evidence type="ECO:0000256" key="14">
    <source>
        <dbReference type="ARBA" id="ARBA00080325"/>
    </source>
</evidence>
<reference evidence="19" key="1">
    <citation type="submission" date="2013-03" db="EMBL/GenBank/DDBJ databases">
        <title>The Genome Sequence of Anopheles epiroticus epiroticus2.</title>
        <authorList>
            <consortium name="The Broad Institute Genomics Platform"/>
            <person name="Neafsey D.E."/>
            <person name="Howell P."/>
            <person name="Walker B."/>
            <person name="Young S.K."/>
            <person name="Zeng Q."/>
            <person name="Gargeya S."/>
            <person name="Fitzgerald M."/>
            <person name="Haas B."/>
            <person name="Abouelleil A."/>
            <person name="Allen A.W."/>
            <person name="Alvarado L."/>
            <person name="Arachchi H.M."/>
            <person name="Berlin A.M."/>
            <person name="Chapman S.B."/>
            <person name="Gainer-Dewar J."/>
            <person name="Goldberg J."/>
            <person name="Griggs A."/>
            <person name="Gujja S."/>
            <person name="Hansen M."/>
            <person name="Howarth C."/>
            <person name="Imamovic A."/>
            <person name="Ireland A."/>
            <person name="Larimer J."/>
            <person name="McCowan C."/>
            <person name="Murphy C."/>
            <person name="Pearson M."/>
            <person name="Poon T.W."/>
            <person name="Priest M."/>
            <person name="Roberts A."/>
            <person name="Saif S."/>
            <person name="Shea T."/>
            <person name="Sisk P."/>
            <person name="Sykes S."/>
            <person name="Wortman J."/>
            <person name="Nusbaum C."/>
            <person name="Birren B."/>
        </authorList>
    </citation>
    <scope>NUCLEOTIDE SEQUENCE [LARGE SCALE GENOMIC DNA]</scope>
    <source>
        <strain evidence="19">Epiroticus2</strain>
    </source>
</reference>
<keyword evidence="11" id="KW-0844">Vision</keyword>
<dbReference type="GO" id="GO:0016060">
    <property type="term" value="P:negative regulation of phospholipase C-activating phototransduction signaling pathway"/>
    <property type="evidence" value="ECO:0007669"/>
    <property type="project" value="UniProtKB-ARBA"/>
</dbReference>
<dbReference type="GO" id="GO:0005737">
    <property type="term" value="C:cytoplasm"/>
    <property type="evidence" value="ECO:0007669"/>
    <property type="project" value="TreeGrafter"/>
</dbReference>
<dbReference type="InterPro" id="IPR002159">
    <property type="entry name" value="CD36_fam"/>
</dbReference>
<comment type="subcellular location">
    <subcellularLocation>
        <location evidence="2">Cell membrane</location>
    </subcellularLocation>
</comment>
<comment type="similarity">
    <text evidence="3">Belongs to the arrestin family.</text>
</comment>
<dbReference type="PRINTS" id="PR01609">
    <property type="entry name" value="CD36FAMILY"/>
</dbReference>
<evidence type="ECO:0000259" key="17">
    <source>
        <dbReference type="SMART" id="SM01017"/>
    </source>
</evidence>
<dbReference type="PROSITE" id="PS00295">
    <property type="entry name" value="ARRESTINS"/>
    <property type="match status" value="1"/>
</dbReference>
<evidence type="ECO:0000313" key="19">
    <source>
        <dbReference type="Proteomes" id="UP000075885"/>
    </source>
</evidence>